<comment type="caution">
    <text evidence="2">The sequence shown here is derived from an EMBL/GenBank/DDBJ whole genome shotgun (WGS) entry which is preliminary data.</text>
</comment>
<accession>A0A5C6RM74</accession>
<gene>
    <name evidence="2" type="ORF">FRY97_11170</name>
</gene>
<keyword evidence="3" id="KW-1185">Reference proteome</keyword>
<dbReference type="EMBL" id="VOOR01000020">
    <property type="protein sequence ID" value="TXB63054.1"/>
    <property type="molecule type" value="Genomic_DNA"/>
</dbReference>
<evidence type="ECO:0000313" key="2">
    <source>
        <dbReference type="EMBL" id="TXB63054.1"/>
    </source>
</evidence>
<feature type="transmembrane region" description="Helical" evidence="1">
    <location>
        <begin position="268"/>
        <end position="288"/>
    </location>
</feature>
<protein>
    <submittedName>
        <fullName evidence="2">DUF3667 domain-containing protein</fullName>
    </submittedName>
</protein>
<dbReference type="OrthoDB" id="675873at2"/>
<feature type="transmembrane region" description="Helical" evidence="1">
    <location>
        <begin position="333"/>
        <end position="356"/>
    </location>
</feature>
<evidence type="ECO:0000256" key="1">
    <source>
        <dbReference type="SAM" id="Phobius"/>
    </source>
</evidence>
<dbReference type="RefSeq" id="WP_147167609.1">
    <property type="nucleotide sequence ID" value="NZ_VOOR01000020.1"/>
</dbReference>
<dbReference type="Proteomes" id="UP000321580">
    <property type="component" value="Unassembled WGS sequence"/>
</dbReference>
<dbReference type="AlphaFoldDB" id="A0A5C6RM74"/>
<feature type="transmembrane region" description="Helical" evidence="1">
    <location>
        <begin position="88"/>
        <end position="106"/>
    </location>
</feature>
<name>A0A5C6RM74_9BACT</name>
<organism evidence="2 3">
    <name type="scientific">Phaeodactylibacter luteus</name>
    <dbReference type="NCBI Taxonomy" id="1564516"/>
    <lineage>
        <taxon>Bacteria</taxon>
        <taxon>Pseudomonadati</taxon>
        <taxon>Bacteroidota</taxon>
        <taxon>Saprospiria</taxon>
        <taxon>Saprospirales</taxon>
        <taxon>Haliscomenobacteraceae</taxon>
        <taxon>Phaeodactylibacter</taxon>
    </lineage>
</organism>
<sequence>MLMPTDRTTYCPNCYYPMPQTGPYCGHCGQKYTTGRVRIWTLIGDFLESIFNVDSNILRTTLALFVPGKLTRDYFEGKHKRYVSPLRLFFATAVVLFAVLGLYLFTNLESQMTRATNKSRYQAYLSSFRNQLDSARAQAAALFPEGEAQLPGLDSLSALIEDPRKDSFNLVYFKRVRTGLVESVPVAVSMEDLMEMPLDSLPPHYGIRGFWHQLQVRQLAKLNREGGDFTRFALSKLIWMAVLMMPAIALMLKLLYIRRRYFYVEHLVFTLHYHAFAFFCLSAVLLVANTGWGYTLGEFLFPISILGTAFYLYKAMRRFYRQRRFKTLLKFGLLNFAYLCIFTAFALLMAVVATLAY</sequence>
<dbReference type="Pfam" id="PF12412">
    <property type="entry name" value="DUF3667"/>
    <property type="match status" value="1"/>
</dbReference>
<keyword evidence="1" id="KW-0472">Membrane</keyword>
<feature type="transmembrane region" description="Helical" evidence="1">
    <location>
        <begin position="237"/>
        <end position="256"/>
    </location>
</feature>
<dbReference type="InterPro" id="IPR022134">
    <property type="entry name" value="DUF3667"/>
</dbReference>
<feature type="transmembrane region" description="Helical" evidence="1">
    <location>
        <begin position="294"/>
        <end position="313"/>
    </location>
</feature>
<reference evidence="2 3" key="1">
    <citation type="submission" date="2019-08" db="EMBL/GenBank/DDBJ databases">
        <title>Genome of Phaeodactylibacter luteus.</title>
        <authorList>
            <person name="Bowman J.P."/>
        </authorList>
    </citation>
    <scope>NUCLEOTIDE SEQUENCE [LARGE SCALE GENOMIC DNA]</scope>
    <source>
        <strain evidence="2 3">KCTC 42180</strain>
    </source>
</reference>
<evidence type="ECO:0000313" key="3">
    <source>
        <dbReference type="Proteomes" id="UP000321580"/>
    </source>
</evidence>
<proteinExistence type="predicted"/>
<keyword evidence="1" id="KW-0812">Transmembrane</keyword>
<keyword evidence="1" id="KW-1133">Transmembrane helix</keyword>